<sequence>MKSFQGHLARRNKGGDRAAPCARIGDKCMKQISLSMEIWKTISTDRSLGFGHLQESFKQATTAYSTTEAECIADSQAAKEVIWMKNYIQKLGVLPSIAEPVVIFYDNNGAIAQANELRSHHHSKHIVRCYHLGGEPITQLAAGALKRRLGVVLLPRPGAPHQL</sequence>
<dbReference type="AlphaFoldDB" id="A0AAE1TAG3"/>
<reference evidence="1" key="1">
    <citation type="submission" date="2020-06" db="EMBL/GenBank/DDBJ databases">
        <authorList>
            <person name="Li T."/>
            <person name="Hu X."/>
            <person name="Zhang T."/>
            <person name="Song X."/>
            <person name="Zhang H."/>
            <person name="Dai N."/>
            <person name="Sheng W."/>
            <person name="Hou X."/>
            <person name="Wei L."/>
        </authorList>
    </citation>
    <scope>NUCLEOTIDE SEQUENCE</scope>
    <source>
        <strain evidence="1">K16</strain>
        <tissue evidence="1">Leaf</tissue>
    </source>
</reference>
<evidence type="ECO:0000313" key="1">
    <source>
        <dbReference type="EMBL" id="KAK4384021.1"/>
    </source>
</evidence>
<organism evidence="1 2">
    <name type="scientific">Sesamum angolense</name>
    <dbReference type="NCBI Taxonomy" id="2727404"/>
    <lineage>
        <taxon>Eukaryota</taxon>
        <taxon>Viridiplantae</taxon>
        <taxon>Streptophyta</taxon>
        <taxon>Embryophyta</taxon>
        <taxon>Tracheophyta</taxon>
        <taxon>Spermatophyta</taxon>
        <taxon>Magnoliopsida</taxon>
        <taxon>eudicotyledons</taxon>
        <taxon>Gunneridae</taxon>
        <taxon>Pentapetalae</taxon>
        <taxon>asterids</taxon>
        <taxon>lamiids</taxon>
        <taxon>Lamiales</taxon>
        <taxon>Pedaliaceae</taxon>
        <taxon>Sesamum</taxon>
    </lineage>
</organism>
<reference evidence="1" key="2">
    <citation type="journal article" date="2024" name="Plant">
        <title>Genomic evolution and insights into agronomic trait innovations of Sesamum species.</title>
        <authorList>
            <person name="Miao H."/>
            <person name="Wang L."/>
            <person name="Qu L."/>
            <person name="Liu H."/>
            <person name="Sun Y."/>
            <person name="Le M."/>
            <person name="Wang Q."/>
            <person name="Wei S."/>
            <person name="Zheng Y."/>
            <person name="Lin W."/>
            <person name="Duan Y."/>
            <person name="Cao H."/>
            <person name="Xiong S."/>
            <person name="Wang X."/>
            <person name="Wei L."/>
            <person name="Li C."/>
            <person name="Ma Q."/>
            <person name="Ju M."/>
            <person name="Zhao R."/>
            <person name="Li G."/>
            <person name="Mu C."/>
            <person name="Tian Q."/>
            <person name="Mei H."/>
            <person name="Zhang T."/>
            <person name="Gao T."/>
            <person name="Zhang H."/>
        </authorList>
    </citation>
    <scope>NUCLEOTIDE SEQUENCE</scope>
    <source>
        <strain evidence="1">K16</strain>
    </source>
</reference>
<dbReference type="CDD" id="cd09272">
    <property type="entry name" value="RNase_HI_RT_Ty1"/>
    <property type="match status" value="1"/>
</dbReference>
<proteinExistence type="predicted"/>
<gene>
    <name evidence="1" type="ORF">Sango_3099600</name>
</gene>
<accession>A0AAE1TAG3</accession>
<dbReference type="EMBL" id="JACGWL010000387">
    <property type="protein sequence ID" value="KAK4384021.1"/>
    <property type="molecule type" value="Genomic_DNA"/>
</dbReference>
<name>A0AAE1TAG3_9LAMI</name>
<protein>
    <submittedName>
        <fullName evidence="1">Uncharacterized protein</fullName>
    </submittedName>
</protein>
<comment type="caution">
    <text evidence="1">The sequence shown here is derived from an EMBL/GenBank/DDBJ whole genome shotgun (WGS) entry which is preliminary data.</text>
</comment>
<evidence type="ECO:0000313" key="2">
    <source>
        <dbReference type="Proteomes" id="UP001289374"/>
    </source>
</evidence>
<dbReference type="Proteomes" id="UP001289374">
    <property type="component" value="Unassembled WGS sequence"/>
</dbReference>
<keyword evidence="2" id="KW-1185">Reference proteome</keyword>